<feature type="compositionally biased region" description="Basic and acidic residues" evidence="1">
    <location>
        <begin position="63"/>
        <end position="74"/>
    </location>
</feature>
<accession>A0AAV5HR71</accession>
<protein>
    <submittedName>
        <fullName evidence="2">Uncharacterized protein</fullName>
    </submittedName>
</protein>
<keyword evidence="3" id="KW-1185">Reference proteome</keyword>
<evidence type="ECO:0000313" key="3">
    <source>
        <dbReference type="Proteomes" id="UP001054252"/>
    </source>
</evidence>
<feature type="region of interest" description="Disordered" evidence="1">
    <location>
        <begin position="63"/>
        <end position="115"/>
    </location>
</feature>
<proteinExistence type="predicted"/>
<gene>
    <name evidence="2" type="ORF">SLEP1_g2301</name>
</gene>
<reference evidence="2 3" key="1">
    <citation type="journal article" date="2021" name="Commun. Biol.">
        <title>The genome of Shorea leprosula (Dipterocarpaceae) highlights the ecological relevance of drought in aseasonal tropical rainforests.</title>
        <authorList>
            <person name="Ng K.K.S."/>
            <person name="Kobayashi M.J."/>
            <person name="Fawcett J.A."/>
            <person name="Hatakeyama M."/>
            <person name="Paape T."/>
            <person name="Ng C.H."/>
            <person name="Ang C.C."/>
            <person name="Tnah L.H."/>
            <person name="Lee C.T."/>
            <person name="Nishiyama T."/>
            <person name="Sese J."/>
            <person name="O'Brien M.J."/>
            <person name="Copetti D."/>
            <person name="Mohd Noor M.I."/>
            <person name="Ong R.C."/>
            <person name="Putra M."/>
            <person name="Sireger I.Z."/>
            <person name="Indrioko S."/>
            <person name="Kosugi Y."/>
            <person name="Izuno A."/>
            <person name="Isagi Y."/>
            <person name="Lee S.L."/>
            <person name="Shimizu K.K."/>
        </authorList>
    </citation>
    <scope>NUCLEOTIDE SEQUENCE [LARGE SCALE GENOMIC DNA]</scope>
    <source>
        <strain evidence="2">214</strain>
    </source>
</reference>
<dbReference type="EMBL" id="BPVZ01000002">
    <property type="protein sequence ID" value="GKU87981.1"/>
    <property type="molecule type" value="Genomic_DNA"/>
</dbReference>
<sequence>MAEPGSNAEGEIELVLGDESMRIGDCGDSLRSNASFLSELNLLVVFLSMFALSDEECMDFDGEEKKSAGEHEAKAASVTKLQPKRREINDGKPLGRRRSQRFQTTPKDFRHCRRM</sequence>
<evidence type="ECO:0000313" key="2">
    <source>
        <dbReference type="EMBL" id="GKU87981.1"/>
    </source>
</evidence>
<organism evidence="2 3">
    <name type="scientific">Rubroshorea leprosula</name>
    <dbReference type="NCBI Taxonomy" id="152421"/>
    <lineage>
        <taxon>Eukaryota</taxon>
        <taxon>Viridiplantae</taxon>
        <taxon>Streptophyta</taxon>
        <taxon>Embryophyta</taxon>
        <taxon>Tracheophyta</taxon>
        <taxon>Spermatophyta</taxon>
        <taxon>Magnoliopsida</taxon>
        <taxon>eudicotyledons</taxon>
        <taxon>Gunneridae</taxon>
        <taxon>Pentapetalae</taxon>
        <taxon>rosids</taxon>
        <taxon>malvids</taxon>
        <taxon>Malvales</taxon>
        <taxon>Dipterocarpaceae</taxon>
        <taxon>Rubroshorea</taxon>
    </lineage>
</organism>
<comment type="caution">
    <text evidence="2">The sequence shown here is derived from an EMBL/GenBank/DDBJ whole genome shotgun (WGS) entry which is preliminary data.</text>
</comment>
<evidence type="ECO:0000256" key="1">
    <source>
        <dbReference type="SAM" id="MobiDB-lite"/>
    </source>
</evidence>
<dbReference type="Proteomes" id="UP001054252">
    <property type="component" value="Unassembled WGS sequence"/>
</dbReference>
<dbReference type="AlphaFoldDB" id="A0AAV5HR71"/>
<name>A0AAV5HR71_9ROSI</name>